<feature type="transmembrane region" description="Helical" evidence="8">
    <location>
        <begin position="398"/>
        <end position="429"/>
    </location>
</feature>
<accession>A0ABX0GXC9</accession>
<proteinExistence type="inferred from homology"/>
<feature type="transmembrane region" description="Helical" evidence="8">
    <location>
        <begin position="283"/>
        <end position="302"/>
    </location>
</feature>
<feature type="transmembrane region" description="Helical" evidence="8">
    <location>
        <begin position="374"/>
        <end position="392"/>
    </location>
</feature>
<dbReference type="Pfam" id="PF26314">
    <property type="entry name" value="MptA_B_family"/>
    <property type="match status" value="1"/>
</dbReference>
<evidence type="ECO:0000256" key="2">
    <source>
        <dbReference type="ARBA" id="ARBA00022676"/>
    </source>
</evidence>
<gene>
    <name evidence="9" type="ORF">G9H71_17475</name>
</gene>
<evidence type="ECO:0000256" key="8">
    <source>
        <dbReference type="SAM" id="Phobius"/>
    </source>
</evidence>
<comment type="subcellular location">
    <subcellularLocation>
        <location evidence="1">Membrane</location>
        <topology evidence="1">Multi-pass membrane protein</topology>
    </subcellularLocation>
</comment>
<dbReference type="NCBIfam" id="NF038066">
    <property type="entry name" value="MptB"/>
    <property type="match status" value="1"/>
</dbReference>
<sequence length="485" mass="49416">MPSPSRLGAAGVCGVAGSVVLVLATGLLGTSAAQPPLGPLGPLPPWALDARPSSGLVTVLLLAALLLGTAGLGAAVLSALRGWRPSVRRLLAASAICTAALVLVPPMGSADHLSYASYGRIAALGGDPYLTPPDQFAGDADPVVSGVRPPWRSTPSVYGPVATGVQMLASSLAGDDLALTVWLLSLVSGIGFWGTGLLLLRLRPGDPVPLLLWSLNPLLLWALVAGAHVDALAVLPAVAALLALRRGRHLLAGGLLALAVAVKLPFALAALGVAWALRRDARAFVTTAAGGAATLAVAYALAGPNALDRLGPASELVSLASPWGPVAHALDGPLGFGTSRWLTRAMAAVLALLLVLALHRLLPRAGAGREQEAARAWLLLALAYVLAAPYVLPWYDALAWAPLAAVGGPALVTAVFAARSLVLAAAYVPGRVEGMSARVEDWTLTGRRDVAPWLAWLAAAALLGLAARRLRRAPARARSPRAGTG</sequence>
<comment type="similarity">
    <text evidence="7">Belongs to the MptA/B family.</text>
</comment>
<evidence type="ECO:0000313" key="9">
    <source>
        <dbReference type="EMBL" id="NHC15574.1"/>
    </source>
</evidence>
<evidence type="ECO:0000256" key="4">
    <source>
        <dbReference type="ARBA" id="ARBA00022692"/>
    </source>
</evidence>
<feature type="transmembrane region" description="Helical" evidence="8">
    <location>
        <begin position="220"/>
        <end position="244"/>
    </location>
</feature>
<dbReference type="EMBL" id="JAANNP010000038">
    <property type="protein sequence ID" value="NHC15574.1"/>
    <property type="molecule type" value="Genomic_DNA"/>
</dbReference>
<feature type="transmembrane region" description="Helical" evidence="8">
    <location>
        <begin position="177"/>
        <end position="200"/>
    </location>
</feature>
<name>A0ABX0GXC9_9ACTN</name>
<evidence type="ECO:0000256" key="6">
    <source>
        <dbReference type="ARBA" id="ARBA00023136"/>
    </source>
</evidence>
<dbReference type="RefSeq" id="WP_166284074.1">
    <property type="nucleotide sequence ID" value="NZ_JAANNP010000038.1"/>
</dbReference>
<keyword evidence="10" id="KW-1185">Reference proteome</keyword>
<organism evidence="9 10">
    <name type="scientific">Motilibacter deserti</name>
    <dbReference type="NCBI Taxonomy" id="2714956"/>
    <lineage>
        <taxon>Bacteria</taxon>
        <taxon>Bacillati</taxon>
        <taxon>Actinomycetota</taxon>
        <taxon>Actinomycetes</taxon>
        <taxon>Motilibacterales</taxon>
        <taxon>Motilibacteraceae</taxon>
        <taxon>Motilibacter</taxon>
    </lineage>
</organism>
<protein>
    <submittedName>
        <fullName evidence="9">DUF2029 domain-containing protein</fullName>
    </submittedName>
</protein>
<evidence type="ECO:0000256" key="3">
    <source>
        <dbReference type="ARBA" id="ARBA00022679"/>
    </source>
</evidence>
<evidence type="ECO:0000313" key="10">
    <source>
        <dbReference type="Proteomes" id="UP000800981"/>
    </source>
</evidence>
<keyword evidence="6 8" id="KW-0472">Membrane</keyword>
<evidence type="ECO:0000256" key="1">
    <source>
        <dbReference type="ARBA" id="ARBA00004141"/>
    </source>
</evidence>
<keyword evidence="3" id="KW-0808">Transferase</keyword>
<dbReference type="Proteomes" id="UP000800981">
    <property type="component" value="Unassembled WGS sequence"/>
</dbReference>
<reference evidence="9 10" key="1">
    <citation type="submission" date="2020-03" db="EMBL/GenBank/DDBJ databases">
        <title>Two novel Motilibacter sp.</title>
        <authorList>
            <person name="Liu S."/>
        </authorList>
    </citation>
    <scope>NUCLEOTIDE SEQUENCE [LARGE SCALE GENOMIC DNA]</scope>
    <source>
        <strain evidence="9 10">E257</strain>
    </source>
</reference>
<keyword evidence="4 8" id="KW-0812">Transmembrane</keyword>
<feature type="transmembrane region" description="Helical" evidence="8">
    <location>
        <begin position="250"/>
        <end position="276"/>
    </location>
</feature>
<keyword evidence="5 8" id="KW-1133">Transmembrane helix</keyword>
<dbReference type="InterPro" id="IPR049829">
    <property type="entry name" value="MptA/B-like"/>
</dbReference>
<feature type="transmembrane region" description="Helical" evidence="8">
    <location>
        <begin position="450"/>
        <end position="467"/>
    </location>
</feature>
<feature type="transmembrane region" description="Helical" evidence="8">
    <location>
        <begin position="90"/>
        <end position="108"/>
    </location>
</feature>
<evidence type="ECO:0000256" key="5">
    <source>
        <dbReference type="ARBA" id="ARBA00022989"/>
    </source>
</evidence>
<keyword evidence="2" id="KW-0328">Glycosyltransferase</keyword>
<feature type="transmembrane region" description="Helical" evidence="8">
    <location>
        <begin position="56"/>
        <end position="78"/>
    </location>
</feature>
<comment type="caution">
    <text evidence="9">The sequence shown here is derived from an EMBL/GenBank/DDBJ whole genome shotgun (WGS) entry which is preliminary data.</text>
</comment>
<feature type="transmembrane region" description="Helical" evidence="8">
    <location>
        <begin position="341"/>
        <end position="362"/>
    </location>
</feature>
<evidence type="ECO:0000256" key="7">
    <source>
        <dbReference type="ARBA" id="ARBA00043987"/>
    </source>
</evidence>